<evidence type="ECO:0000313" key="14">
    <source>
        <dbReference type="EMBL" id="CUO86153.1"/>
    </source>
</evidence>
<keyword evidence="5" id="KW-0479">Metal-binding</keyword>
<dbReference type="InterPro" id="IPR002646">
    <property type="entry name" value="PolA_pol_head_dom"/>
</dbReference>
<dbReference type="EMBL" id="CZAQ01000003">
    <property type="protein sequence ID" value="CUO86153.1"/>
    <property type="molecule type" value="Genomic_DNA"/>
</dbReference>
<evidence type="ECO:0000256" key="4">
    <source>
        <dbReference type="ARBA" id="ARBA00022695"/>
    </source>
</evidence>
<dbReference type="InterPro" id="IPR006675">
    <property type="entry name" value="HDIG_dom"/>
</dbReference>
<evidence type="ECO:0000256" key="2">
    <source>
        <dbReference type="ARBA" id="ARBA00022679"/>
    </source>
</evidence>
<dbReference type="GO" id="GO:0008033">
    <property type="term" value="P:tRNA processing"/>
    <property type="evidence" value="ECO:0007669"/>
    <property type="project" value="UniProtKB-KW"/>
</dbReference>
<dbReference type="GO" id="GO:0046872">
    <property type="term" value="F:metal ion binding"/>
    <property type="evidence" value="ECO:0007669"/>
    <property type="project" value="UniProtKB-KW"/>
</dbReference>
<protein>
    <submittedName>
        <fullName evidence="14">CCA-adding enzyme</fullName>
        <ecNumber evidence="14">2.7.7.72</ecNumber>
    </submittedName>
</protein>
<keyword evidence="2 9" id="KW-0808">Transferase</keyword>
<reference evidence="14 15" key="1">
    <citation type="submission" date="2015-09" db="EMBL/GenBank/DDBJ databases">
        <authorList>
            <consortium name="Pathogen Informatics"/>
        </authorList>
    </citation>
    <scope>NUCLEOTIDE SEQUENCE [LARGE SCALE GENOMIC DNA]</scope>
    <source>
        <strain evidence="14 15">2789STDY5834902</strain>
    </source>
</reference>
<organism evidence="14 15">
    <name type="scientific">Collinsella aerofaciens</name>
    <dbReference type="NCBI Taxonomy" id="74426"/>
    <lineage>
        <taxon>Bacteria</taxon>
        <taxon>Bacillati</taxon>
        <taxon>Actinomycetota</taxon>
        <taxon>Coriobacteriia</taxon>
        <taxon>Coriobacteriales</taxon>
        <taxon>Coriobacteriaceae</taxon>
        <taxon>Collinsella</taxon>
    </lineage>
</organism>
<dbReference type="PANTHER" id="PTHR46173">
    <property type="entry name" value="CCA TRNA NUCLEOTIDYLTRANSFERASE 1, MITOCHONDRIAL"/>
    <property type="match status" value="1"/>
</dbReference>
<dbReference type="InterPro" id="IPR003607">
    <property type="entry name" value="HD/PDEase_dom"/>
</dbReference>
<evidence type="ECO:0000256" key="5">
    <source>
        <dbReference type="ARBA" id="ARBA00022723"/>
    </source>
</evidence>
<dbReference type="SUPFAM" id="SSF81891">
    <property type="entry name" value="Poly A polymerase C-terminal region-like"/>
    <property type="match status" value="1"/>
</dbReference>
<dbReference type="GO" id="GO:0000049">
    <property type="term" value="F:tRNA binding"/>
    <property type="evidence" value="ECO:0007669"/>
    <property type="project" value="TreeGrafter"/>
</dbReference>
<dbReference type="CDD" id="cd05398">
    <property type="entry name" value="NT_ClassII-CCAase"/>
    <property type="match status" value="1"/>
</dbReference>
<evidence type="ECO:0000259" key="10">
    <source>
        <dbReference type="Pfam" id="PF01743"/>
    </source>
</evidence>
<dbReference type="AlphaFoldDB" id="A0A174IG22"/>
<evidence type="ECO:0000256" key="3">
    <source>
        <dbReference type="ARBA" id="ARBA00022694"/>
    </source>
</evidence>
<evidence type="ECO:0000259" key="12">
    <source>
        <dbReference type="Pfam" id="PF12627"/>
    </source>
</evidence>
<dbReference type="InterPro" id="IPR043519">
    <property type="entry name" value="NT_sf"/>
</dbReference>
<dbReference type="Pfam" id="PF12627">
    <property type="entry name" value="PolyA_pol_RNAbd"/>
    <property type="match status" value="1"/>
</dbReference>
<dbReference type="NCBIfam" id="TIGR00277">
    <property type="entry name" value="HDIG"/>
    <property type="match status" value="1"/>
</dbReference>
<sequence>MCNVSLNATQPSDASLRVLHALEAAGLEAWYVGGWVRDALMGRPSHDVDMCCSGLWQESKAALEAAGIAVVESGIKFGGITAICDGERIEVTTYRVDGFYTDGRHPQSVERAASLEDDLARRDFTVNAMAWHPERGLVDRYDGQGDLDRKLIRAVGDPKRRFNEDALRMLRAVRFACRLDFMIEPKTKQALAECAPLLDAVARERVGIELEGILSTGHGGDAMLRYPELVCAAVPELASARGFDQRSVYHAFNVYEHIARVLTVAGELALCDGVAPSSSLMWAAFLHDVSKPECFTVDHDGSGHFYGHPELGAKKARVIMDRLALSHDLVRDVCLLIKYHDKPLRPERSCLLNMMRSLSGEGVDTPRLMDELMDLKRADTLGKAPSCFYYVETIEEMRTLAHDLLQAGEPYTLKMLAINGGDLIRAGVKPGPELGQLLNAALDAVIEDNIPNNREALLAHLNLN</sequence>
<dbReference type="CDD" id="cd00077">
    <property type="entry name" value="HDc"/>
    <property type="match status" value="1"/>
</dbReference>
<dbReference type="Proteomes" id="UP000095454">
    <property type="component" value="Unassembled WGS sequence"/>
</dbReference>
<proteinExistence type="inferred from homology"/>
<evidence type="ECO:0000256" key="1">
    <source>
        <dbReference type="ARBA" id="ARBA00001946"/>
    </source>
</evidence>
<dbReference type="Gene3D" id="1.10.3090.10">
    <property type="entry name" value="cca-adding enzyme, domain 2"/>
    <property type="match status" value="1"/>
</dbReference>
<keyword evidence="8 9" id="KW-0694">RNA-binding</keyword>
<keyword evidence="6" id="KW-0547">Nucleotide-binding</keyword>
<feature type="domain" description="HD" evidence="11">
    <location>
        <begin position="254"/>
        <end position="381"/>
    </location>
</feature>
<evidence type="ECO:0000256" key="7">
    <source>
        <dbReference type="ARBA" id="ARBA00022842"/>
    </source>
</evidence>
<feature type="domain" description="Poly A polymerase head" evidence="10">
    <location>
        <begin position="30"/>
        <end position="153"/>
    </location>
</feature>
<keyword evidence="3" id="KW-0819">tRNA processing</keyword>
<dbReference type="EC" id="2.7.7.72" evidence="14"/>
<dbReference type="InterPro" id="IPR050264">
    <property type="entry name" value="Bact_CCA-adding_enz_type3_sf"/>
</dbReference>
<dbReference type="GO" id="GO:0000166">
    <property type="term" value="F:nucleotide binding"/>
    <property type="evidence" value="ECO:0007669"/>
    <property type="project" value="UniProtKB-KW"/>
</dbReference>
<evidence type="ECO:0000259" key="13">
    <source>
        <dbReference type="Pfam" id="PF13735"/>
    </source>
</evidence>
<accession>A0A174IG22</accession>
<evidence type="ECO:0000256" key="8">
    <source>
        <dbReference type="ARBA" id="ARBA00022884"/>
    </source>
</evidence>
<name>A0A174IG22_9ACTN</name>
<dbReference type="SUPFAM" id="SSF81301">
    <property type="entry name" value="Nucleotidyltransferase"/>
    <property type="match status" value="1"/>
</dbReference>
<dbReference type="Pfam" id="PF01743">
    <property type="entry name" value="PolyA_pol"/>
    <property type="match status" value="1"/>
</dbReference>
<dbReference type="Pfam" id="PF13735">
    <property type="entry name" value="tRNA_NucTran2_2"/>
    <property type="match status" value="1"/>
</dbReference>
<evidence type="ECO:0000256" key="6">
    <source>
        <dbReference type="ARBA" id="ARBA00022741"/>
    </source>
</evidence>
<dbReference type="InterPro" id="IPR032828">
    <property type="entry name" value="PolyA_RNA-bd"/>
</dbReference>
<gene>
    <name evidence="14" type="primary">cca</name>
    <name evidence="14" type="ORF">ERS852514_00322</name>
</gene>
<keyword evidence="4 14" id="KW-0548">Nucleotidyltransferase</keyword>
<keyword evidence="7" id="KW-0460">Magnesium</keyword>
<dbReference type="PANTHER" id="PTHR46173:SF1">
    <property type="entry name" value="CCA TRNA NUCLEOTIDYLTRANSFERASE 1, MITOCHONDRIAL"/>
    <property type="match status" value="1"/>
</dbReference>
<dbReference type="Gene3D" id="1.10.246.80">
    <property type="match status" value="1"/>
</dbReference>
<feature type="domain" description="CCA-adding enzyme C-terminal" evidence="13">
    <location>
        <begin position="412"/>
        <end position="459"/>
    </location>
</feature>
<evidence type="ECO:0000313" key="15">
    <source>
        <dbReference type="Proteomes" id="UP000095454"/>
    </source>
</evidence>
<feature type="domain" description="tRNA nucleotidyltransferase/poly(A) polymerase RNA and SrmB- binding" evidence="12">
    <location>
        <begin position="180"/>
        <end position="223"/>
    </location>
</feature>
<evidence type="ECO:0000259" key="11">
    <source>
        <dbReference type="Pfam" id="PF01966"/>
    </source>
</evidence>
<dbReference type="RefSeq" id="WP_055250435.1">
    <property type="nucleotide sequence ID" value="NZ_CABIXX010000003.1"/>
</dbReference>
<dbReference type="InterPro" id="IPR032810">
    <property type="entry name" value="CCA-adding_enz_C"/>
</dbReference>
<comment type="cofactor">
    <cofactor evidence="1">
        <name>Mg(2+)</name>
        <dbReference type="ChEBI" id="CHEBI:18420"/>
    </cofactor>
</comment>
<dbReference type="Pfam" id="PF01966">
    <property type="entry name" value="HD"/>
    <property type="match status" value="1"/>
</dbReference>
<dbReference type="GO" id="GO:0004810">
    <property type="term" value="F:CCA tRNA nucleotidyltransferase activity"/>
    <property type="evidence" value="ECO:0007669"/>
    <property type="project" value="UniProtKB-EC"/>
</dbReference>
<evidence type="ECO:0000256" key="9">
    <source>
        <dbReference type="RuleBase" id="RU003953"/>
    </source>
</evidence>
<dbReference type="InterPro" id="IPR006674">
    <property type="entry name" value="HD_domain"/>
</dbReference>
<dbReference type="Gene3D" id="3.30.460.10">
    <property type="entry name" value="Beta Polymerase, domain 2"/>
    <property type="match status" value="1"/>
</dbReference>
<comment type="similarity">
    <text evidence="9">Belongs to the tRNA nucleotidyltransferase/poly(A) polymerase family.</text>
</comment>